<comment type="similarity">
    <text evidence="3">Belongs to the VTA1 family.</text>
</comment>
<evidence type="ECO:0000313" key="13">
    <source>
        <dbReference type="Proteomes" id="UP000274131"/>
    </source>
</evidence>
<evidence type="ECO:0000313" key="12">
    <source>
        <dbReference type="EMBL" id="VDD86649.1"/>
    </source>
</evidence>
<dbReference type="EMBL" id="UXUI01007267">
    <property type="protein sequence ID" value="VDD86649.1"/>
    <property type="molecule type" value="Genomic_DNA"/>
</dbReference>
<dbReference type="InterPro" id="IPR039431">
    <property type="entry name" value="Vta1/CALS_N"/>
</dbReference>
<evidence type="ECO:0000256" key="9">
    <source>
        <dbReference type="SAM" id="MobiDB-lite"/>
    </source>
</evidence>
<evidence type="ECO:0000256" key="5">
    <source>
        <dbReference type="ARBA" id="ARBA00022490"/>
    </source>
</evidence>
<keyword evidence="5" id="KW-0963">Cytoplasm</keyword>
<reference evidence="14" key="1">
    <citation type="submission" date="2017-02" db="UniProtKB">
        <authorList>
            <consortium name="WormBaseParasite"/>
        </authorList>
    </citation>
    <scope>IDENTIFICATION</scope>
</reference>
<dbReference type="Proteomes" id="UP000274131">
    <property type="component" value="Unassembled WGS sequence"/>
</dbReference>
<name>A0A0N4UX40_ENTVE</name>
<organism evidence="14">
    <name type="scientific">Enterobius vermicularis</name>
    <name type="common">Human pinworm</name>
    <dbReference type="NCBI Taxonomy" id="51028"/>
    <lineage>
        <taxon>Eukaryota</taxon>
        <taxon>Metazoa</taxon>
        <taxon>Ecdysozoa</taxon>
        <taxon>Nematoda</taxon>
        <taxon>Chromadorea</taxon>
        <taxon>Rhabditida</taxon>
        <taxon>Spirurina</taxon>
        <taxon>Oxyuridomorpha</taxon>
        <taxon>Oxyuroidea</taxon>
        <taxon>Oxyuridae</taxon>
        <taxon>Enterobius</taxon>
    </lineage>
</organism>
<accession>A0A0N4UX40</accession>
<evidence type="ECO:0000259" key="11">
    <source>
        <dbReference type="Pfam" id="PF18097"/>
    </source>
</evidence>
<dbReference type="PANTHER" id="PTHR46009:SF1">
    <property type="entry name" value="VACUOLAR PROTEIN SORTING-ASSOCIATED PROTEIN VTA1 HOMOLOG"/>
    <property type="match status" value="1"/>
</dbReference>
<dbReference type="GO" id="GO:0015031">
    <property type="term" value="P:protein transport"/>
    <property type="evidence" value="ECO:0007669"/>
    <property type="project" value="UniProtKB-KW"/>
</dbReference>
<keyword evidence="8" id="KW-0472">Membrane</keyword>
<feature type="domain" description="Vta1/callose synthase N-terminal" evidence="10">
    <location>
        <begin position="15"/>
        <end position="148"/>
    </location>
</feature>
<dbReference type="InterPro" id="IPR023175">
    <property type="entry name" value="Vta1/CALS_N_sf"/>
</dbReference>
<evidence type="ECO:0000256" key="4">
    <source>
        <dbReference type="ARBA" id="ARBA00022448"/>
    </source>
</evidence>
<gene>
    <name evidence="12" type="ORF">EVEC_LOCUS1792</name>
</gene>
<evidence type="ECO:0000256" key="6">
    <source>
        <dbReference type="ARBA" id="ARBA00022753"/>
    </source>
</evidence>
<feature type="domain" description="Vta1 C-terminal" evidence="11">
    <location>
        <begin position="241"/>
        <end position="275"/>
    </location>
</feature>
<dbReference type="Gene3D" id="1.25.40.270">
    <property type="entry name" value="Vacuolar protein sorting-associated protein vta1"/>
    <property type="match status" value="1"/>
</dbReference>
<dbReference type="STRING" id="51028.A0A0N4UX40"/>
<sequence length="278" mass="30730">MAAGNVAVPQSLRPIAHYVNIAKENLARDPVIHYWCLYYAVQTGMTVDKKSKDAINYLTSLLSTLERIKKELSGNEAISEEVVAQAHIENYAMKLFEYADKNDRQSNFSKGVIKAFYTAGYLIDVLSVFGELDEHLVTTRKYAKWKVDDLFAVVHFNMMNFKLIFAGQKPIDGNQKDARDTEVIEPVNPGSSTVAEPHPPDKPTAAPRVIPAVPVQPSVPIQPLVPTNSTSSQPSAVPIQSILEAQKHAKYAVSALSYEDVKTAVENLEKALSFLKNS</sequence>
<evidence type="ECO:0000256" key="8">
    <source>
        <dbReference type="ARBA" id="ARBA00023136"/>
    </source>
</evidence>
<dbReference type="GO" id="GO:0005771">
    <property type="term" value="C:multivesicular body"/>
    <property type="evidence" value="ECO:0007669"/>
    <property type="project" value="TreeGrafter"/>
</dbReference>
<dbReference type="InterPro" id="IPR044538">
    <property type="entry name" value="Vta1-like"/>
</dbReference>
<dbReference type="PANTHER" id="PTHR46009">
    <property type="entry name" value="VACUOLAR PROTEIN SORTING-ASSOCIATED PROTEIN VTA1 HOMOLOG"/>
    <property type="match status" value="1"/>
</dbReference>
<keyword evidence="13" id="KW-1185">Reference proteome</keyword>
<dbReference type="Pfam" id="PF18097">
    <property type="entry name" value="Vta1_C"/>
    <property type="match status" value="1"/>
</dbReference>
<proteinExistence type="inferred from homology"/>
<comment type="subcellular location">
    <subcellularLocation>
        <location evidence="2">Cytoplasm</location>
    </subcellularLocation>
    <subcellularLocation>
        <location evidence="1">Endosome membrane</location>
        <topology evidence="1">Peripheral membrane protein</topology>
    </subcellularLocation>
</comment>
<dbReference type="OrthoDB" id="391137at2759"/>
<evidence type="ECO:0000256" key="7">
    <source>
        <dbReference type="ARBA" id="ARBA00022927"/>
    </source>
</evidence>
<dbReference type="InterPro" id="IPR041212">
    <property type="entry name" value="Vta1_C"/>
</dbReference>
<protein>
    <submittedName>
        <fullName evidence="14">Vta1 domain-containing protein</fullName>
    </submittedName>
</protein>
<evidence type="ECO:0000313" key="14">
    <source>
        <dbReference type="WBParaSite" id="EVEC_0000208401-mRNA-1"/>
    </source>
</evidence>
<dbReference type="AlphaFoldDB" id="A0A0N4UX40"/>
<dbReference type="Gene3D" id="1.20.5.420">
    <property type="entry name" value="Immunoglobulin FC, subunit C"/>
    <property type="match status" value="1"/>
</dbReference>
<evidence type="ECO:0000256" key="3">
    <source>
        <dbReference type="ARBA" id="ARBA00007895"/>
    </source>
</evidence>
<evidence type="ECO:0000259" key="10">
    <source>
        <dbReference type="Pfam" id="PF04652"/>
    </source>
</evidence>
<feature type="region of interest" description="Disordered" evidence="9">
    <location>
        <begin position="186"/>
        <end position="205"/>
    </location>
</feature>
<evidence type="ECO:0000256" key="2">
    <source>
        <dbReference type="ARBA" id="ARBA00004496"/>
    </source>
</evidence>
<keyword evidence="4" id="KW-0813">Transport</keyword>
<evidence type="ECO:0000256" key="1">
    <source>
        <dbReference type="ARBA" id="ARBA00004481"/>
    </source>
</evidence>
<keyword evidence="6" id="KW-0967">Endosome</keyword>
<dbReference type="GO" id="GO:0032511">
    <property type="term" value="P:late endosome to vacuole transport via multivesicular body sorting pathway"/>
    <property type="evidence" value="ECO:0007669"/>
    <property type="project" value="InterPro"/>
</dbReference>
<reference evidence="12 13" key="2">
    <citation type="submission" date="2018-10" db="EMBL/GenBank/DDBJ databases">
        <authorList>
            <consortium name="Pathogen Informatics"/>
        </authorList>
    </citation>
    <scope>NUCLEOTIDE SEQUENCE [LARGE SCALE GENOMIC DNA]</scope>
</reference>
<dbReference type="Pfam" id="PF04652">
    <property type="entry name" value="Vta1"/>
    <property type="match status" value="1"/>
</dbReference>
<dbReference type="GO" id="GO:0010008">
    <property type="term" value="C:endosome membrane"/>
    <property type="evidence" value="ECO:0007669"/>
    <property type="project" value="UniProtKB-SubCell"/>
</dbReference>
<keyword evidence="7" id="KW-0653">Protein transport</keyword>
<dbReference type="WBParaSite" id="EVEC_0000208401-mRNA-1">
    <property type="protein sequence ID" value="EVEC_0000208401-mRNA-1"/>
    <property type="gene ID" value="EVEC_0000208401"/>
</dbReference>